<proteinExistence type="predicted"/>
<feature type="non-terminal residue" evidence="2">
    <location>
        <position position="1"/>
    </location>
</feature>
<evidence type="ECO:0000313" key="2">
    <source>
        <dbReference type="EMBL" id="SVD40643.1"/>
    </source>
</evidence>
<dbReference type="EMBL" id="UINC01148640">
    <property type="protein sequence ID" value="SVD40643.1"/>
    <property type="molecule type" value="Genomic_DNA"/>
</dbReference>
<feature type="transmembrane region" description="Helical" evidence="1">
    <location>
        <begin position="155"/>
        <end position="174"/>
    </location>
</feature>
<protein>
    <submittedName>
        <fullName evidence="2">Uncharacterized protein</fullName>
    </submittedName>
</protein>
<keyword evidence="1" id="KW-0472">Membrane</keyword>
<name>A0A382V2C2_9ZZZZ</name>
<sequence length="288" mass="31007">AVLAFLMGIFYMVQKSAGTGSESSLVVWTFIGSLVVFVGAFAVVIRRQLAIPDSHTAEAWVWVRKNPKWIYIPSLCMAGIVVLVLWAIAISQSSPGKQPDDLAKGKPKVDIPVIPPVKSEPKVVTPVIPPVLPPTVKPTAPPESEPISLKPEGGWIWRMMVALIASGALGFSGFQLRQKMAKAFPSPEAKQAAGNAVYIDFWPGFRHFIAAQGGYLLVAAATGATVLAWDTTRYDYDYSLLSAFLWTLPGMGLAGLLLLALGVCGVNLMPNLARTLGPVFDDSPKMRF</sequence>
<keyword evidence="1" id="KW-0812">Transmembrane</keyword>
<accession>A0A382V2C2</accession>
<reference evidence="2" key="1">
    <citation type="submission" date="2018-05" db="EMBL/GenBank/DDBJ databases">
        <authorList>
            <person name="Lanie J.A."/>
            <person name="Ng W.-L."/>
            <person name="Kazmierczak K.M."/>
            <person name="Andrzejewski T.M."/>
            <person name="Davidsen T.M."/>
            <person name="Wayne K.J."/>
            <person name="Tettelin H."/>
            <person name="Glass J.I."/>
            <person name="Rusch D."/>
            <person name="Podicherti R."/>
            <person name="Tsui H.-C.T."/>
            <person name="Winkler M.E."/>
        </authorList>
    </citation>
    <scope>NUCLEOTIDE SEQUENCE</scope>
</reference>
<feature type="non-terminal residue" evidence="2">
    <location>
        <position position="288"/>
    </location>
</feature>
<organism evidence="2">
    <name type="scientific">marine metagenome</name>
    <dbReference type="NCBI Taxonomy" id="408172"/>
    <lineage>
        <taxon>unclassified sequences</taxon>
        <taxon>metagenomes</taxon>
        <taxon>ecological metagenomes</taxon>
    </lineage>
</organism>
<feature type="transmembrane region" description="Helical" evidence="1">
    <location>
        <begin position="241"/>
        <end position="266"/>
    </location>
</feature>
<evidence type="ECO:0000256" key="1">
    <source>
        <dbReference type="SAM" id="Phobius"/>
    </source>
</evidence>
<keyword evidence="1" id="KW-1133">Transmembrane helix</keyword>
<feature type="transmembrane region" description="Helical" evidence="1">
    <location>
        <begin position="25"/>
        <end position="45"/>
    </location>
</feature>
<feature type="transmembrane region" description="Helical" evidence="1">
    <location>
        <begin position="208"/>
        <end position="229"/>
    </location>
</feature>
<feature type="transmembrane region" description="Helical" evidence="1">
    <location>
        <begin position="69"/>
        <end position="89"/>
    </location>
</feature>
<gene>
    <name evidence="2" type="ORF">METZ01_LOCUS393497</name>
</gene>
<dbReference type="AlphaFoldDB" id="A0A382V2C2"/>